<dbReference type="GO" id="GO:0005886">
    <property type="term" value="C:plasma membrane"/>
    <property type="evidence" value="ECO:0007669"/>
    <property type="project" value="TreeGrafter"/>
</dbReference>
<dbReference type="CDD" id="cd04590">
    <property type="entry name" value="CBS_pair_CorC_HlyC_assoc"/>
    <property type="match status" value="1"/>
</dbReference>
<dbReference type="Gene3D" id="3.30.465.10">
    <property type="match status" value="1"/>
</dbReference>
<comment type="similarity">
    <text evidence="1">Belongs to the UPF0053 family. Hemolysin C subfamily.</text>
</comment>
<feature type="region of interest" description="Disordered" evidence="5">
    <location>
        <begin position="307"/>
        <end position="332"/>
    </location>
</feature>
<evidence type="ECO:0000259" key="6">
    <source>
        <dbReference type="PROSITE" id="PS51371"/>
    </source>
</evidence>
<dbReference type="EMBL" id="SNZR01000016">
    <property type="protein sequence ID" value="TDR87157.1"/>
    <property type="molecule type" value="Genomic_DNA"/>
</dbReference>
<dbReference type="Pfam" id="PF00571">
    <property type="entry name" value="CBS"/>
    <property type="match status" value="2"/>
</dbReference>
<evidence type="ECO:0000313" key="7">
    <source>
        <dbReference type="EMBL" id="TDR87157.1"/>
    </source>
</evidence>
<feature type="domain" description="CBS" evidence="6">
    <location>
        <begin position="164"/>
        <end position="224"/>
    </location>
</feature>
<keyword evidence="2" id="KW-0677">Repeat</keyword>
<sequence>MSDERSDPKPEPQESHRESWLERVIGRFSGRAHSARDDLEEVLSEAAEAGDLSPRERLMLKNVLAFHRVRVSDVMVPRADIVAVPAETTLGGVLALFRTAGHSRLPAYGETLDEPLGMVHIRDFLDHLAAGGTGASTEDAAADDSPRQNLAGIDLGASLAAANILRPVLFVPRSMPAIDLLARMQASRTHMALVIDEYGGTDGLVSIEDLVEMVVGDIEDEHDETEHMIVAEEAGTFLADARASIEEVSEALGEDLGLAAAHDEVDTLGGLIVTSVGRVPSRGELIAGPDGMEFEVLDADPRRLKRVRIHRRKPEDSAEGSRPSSPDSGSAA</sequence>
<dbReference type="SMART" id="SM00116">
    <property type="entry name" value="CBS"/>
    <property type="match status" value="2"/>
</dbReference>
<dbReference type="GO" id="GO:0050660">
    <property type="term" value="F:flavin adenine dinucleotide binding"/>
    <property type="evidence" value="ECO:0007669"/>
    <property type="project" value="InterPro"/>
</dbReference>
<reference evidence="7 8" key="1">
    <citation type="submission" date="2019-03" db="EMBL/GenBank/DDBJ databases">
        <title>Genomic Encyclopedia of Type Strains, Phase IV (KMG-IV): sequencing the most valuable type-strain genomes for metagenomic binning, comparative biology and taxonomic classification.</title>
        <authorList>
            <person name="Goeker M."/>
        </authorList>
    </citation>
    <scope>NUCLEOTIDE SEQUENCE [LARGE SCALE GENOMIC DNA]</scope>
    <source>
        <strain evidence="7 8">DSM 25903</strain>
    </source>
</reference>
<evidence type="ECO:0000256" key="3">
    <source>
        <dbReference type="ARBA" id="ARBA00023122"/>
    </source>
</evidence>
<gene>
    <name evidence="7" type="ORF">EV668_4237</name>
</gene>
<dbReference type="PANTHER" id="PTHR22777">
    <property type="entry name" value="HEMOLYSIN-RELATED"/>
    <property type="match status" value="1"/>
</dbReference>
<accession>A0A4R7BST7</accession>
<proteinExistence type="inferred from homology"/>
<dbReference type="Pfam" id="PF03471">
    <property type="entry name" value="CorC_HlyC"/>
    <property type="match status" value="1"/>
</dbReference>
<dbReference type="SUPFAM" id="SSF56176">
    <property type="entry name" value="FAD-binding/transporter-associated domain-like"/>
    <property type="match status" value="1"/>
</dbReference>
<dbReference type="SUPFAM" id="SSF54631">
    <property type="entry name" value="CBS-domain pair"/>
    <property type="match status" value="1"/>
</dbReference>
<organism evidence="7 8">
    <name type="scientific">Enterovirga rhinocerotis</name>
    <dbReference type="NCBI Taxonomy" id="1339210"/>
    <lineage>
        <taxon>Bacteria</taxon>
        <taxon>Pseudomonadati</taxon>
        <taxon>Pseudomonadota</taxon>
        <taxon>Alphaproteobacteria</taxon>
        <taxon>Hyphomicrobiales</taxon>
        <taxon>Methylobacteriaceae</taxon>
        <taxon>Enterovirga</taxon>
    </lineage>
</organism>
<dbReference type="PANTHER" id="PTHR22777:SF27">
    <property type="entry name" value="MAGNESIUM AND COBALT EFFLUX PROTEIN CORC"/>
    <property type="match status" value="1"/>
</dbReference>
<dbReference type="InterPro" id="IPR046342">
    <property type="entry name" value="CBS_dom_sf"/>
</dbReference>
<dbReference type="InterPro" id="IPR016169">
    <property type="entry name" value="FAD-bd_PCMH_sub2"/>
</dbReference>
<evidence type="ECO:0000256" key="2">
    <source>
        <dbReference type="ARBA" id="ARBA00022737"/>
    </source>
</evidence>
<feature type="compositionally biased region" description="Polar residues" evidence="5">
    <location>
        <begin position="322"/>
        <end position="332"/>
    </location>
</feature>
<dbReference type="InterPro" id="IPR036318">
    <property type="entry name" value="FAD-bd_PCMH-like_sf"/>
</dbReference>
<dbReference type="RefSeq" id="WP_133773837.1">
    <property type="nucleotide sequence ID" value="NZ_SNZR01000016.1"/>
</dbReference>
<evidence type="ECO:0000313" key="8">
    <source>
        <dbReference type="Proteomes" id="UP000295122"/>
    </source>
</evidence>
<dbReference type="FunFam" id="3.10.580.10:FF:000002">
    <property type="entry name" value="Magnesium/cobalt efflux protein CorC"/>
    <property type="match status" value="1"/>
</dbReference>
<dbReference type="OrthoDB" id="9797674at2"/>
<dbReference type="Gene3D" id="3.10.580.10">
    <property type="entry name" value="CBS-domain"/>
    <property type="match status" value="1"/>
</dbReference>
<dbReference type="InterPro" id="IPR005170">
    <property type="entry name" value="Transptr-assoc_dom"/>
</dbReference>
<feature type="domain" description="CBS" evidence="6">
    <location>
        <begin position="75"/>
        <end position="136"/>
    </location>
</feature>
<keyword evidence="3 4" id="KW-0129">CBS domain</keyword>
<keyword evidence="8" id="KW-1185">Reference proteome</keyword>
<dbReference type="SMART" id="SM01091">
    <property type="entry name" value="CorC_HlyC"/>
    <property type="match status" value="1"/>
</dbReference>
<evidence type="ECO:0000256" key="5">
    <source>
        <dbReference type="SAM" id="MobiDB-lite"/>
    </source>
</evidence>
<dbReference type="PROSITE" id="PS51371">
    <property type="entry name" value="CBS"/>
    <property type="match status" value="2"/>
</dbReference>
<dbReference type="Proteomes" id="UP000295122">
    <property type="component" value="Unassembled WGS sequence"/>
</dbReference>
<dbReference type="AlphaFoldDB" id="A0A4R7BST7"/>
<evidence type="ECO:0000256" key="4">
    <source>
        <dbReference type="PROSITE-ProRule" id="PRU00703"/>
    </source>
</evidence>
<dbReference type="InterPro" id="IPR000644">
    <property type="entry name" value="CBS_dom"/>
</dbReference>
<name>A0A4R7BST7_9HYPH</name>
<evidence type="ECO:0000256" key="1">
    <source>
        <dbReference type="ARBA" id="ARBA00006446"/>
    </source>
</evidence>
<protein>
    <submittedName>
        <fullName evidence="7">CBS domain protein</fullName>
    </submittedName>
</protein>
<dbReference type="InterPro" id="IPR044751">
    <property type="entry name" value="Ion_transp-like_CBS"/>
</dbReference>
<feature type="region of interest" description="Disordered" evidence="5">
    <location>
        <begin position="1"/>
        <end position="20"/>
    </location>
</feature>
<comment type="caution">
    <text evidence="7">The sequence shown here is derived from an EMBL/GenBank/DDBJ whole genome shotgun (WGS) entry which is preliminary data.</text>
</comment>